<accession>A0A8X6R2H3</accession>
<evidence type="ECO:0000313" key="1">
    <source>
        <dbReference type="EMBL" id="GFX86930.1"/>
    </source>
</evidence>
<dbReference type="AlphaFoldDB" id="A0A8X6R2H3"/>
<protein>
    <submittedName>
        <fullName evidence="1">RNase H domain-containing protein</fullName>
    </submittedName>
</protein>
<dbReference type="EMBL" id="BMAU01021016">
    <property type="protein sequence ID" value="GFX86930.1"/>
    <property type="molecule type" value="Genomic_DNA"/>
</dbReference>
<name>A0A8X6R2H3_TRICX</name>
<dbReference type="InterPro" id="IPR012337">
    <property type="entry name" value="RNaseH-like_sf"/>
</dbReference>
<reference evidence="1" key="1">
    <citation type="submission" date="2020-08" db="EMBL/GenBank/DDBJ databases">
        <title>Multicomponent nature underlies the extraordinary mechanical properties of spider dragline silk.</title>
        <authorList>
            <person name="Kono N."/>
            <person name="Nakamura H."/>
            <person name="Mori M."/>
            <person name="Yoshida Y."/>
            <person name="Ohtoshi R."/>
            <person name="Malay A.D."/>
            <person name="Moran D.A.P."/>
            <person name="Tomita M."/>
            <person name="Numata K."/>
            <person name="Arakawa K."/>
        </authorList>
    </citation>
    <scope>NUCLEOTIDE SEQUENCE</scope>
</reference>
<dbReference type="Gene3D" id="3.30.420.10">
    <property type="entry name" value="Ribonuclease H-like superfamily/Ribonuclease H"/>
    <property type="match status" value="1"/>
</dbReference>
<dbReference type="InterPro" id="IPR036397">
    <property type="entry name" value="RNaseH_sf"/>
</dbReference>
<gene>
    <name evidence="1" type="primary">NCL1_44835</name>
    <name evidence="1" type="ORF">TNCV_2124771</name>
</gene>
<organism evidence="1 2">
    <name type="scientific">Trichonephila clavipes</name>
    <name type="common">Golden silk orbweaver</name>
    <name type="synonym">Nephila clavipes</name>
    <dbReference type="NCBI Taxonomy" id="2585209"/>
    <lineage>
        <taxon>Eukaryota</taxon>
        <taxon>Metazoa</taxon>
        <taxon>Ecdysozoa</taxon>
        <taxon>Arthropoda</taxon>
        <taxon>Chelicerata</taxon>
        <taxon>Arachnida</taxon>
        <taxon>Araneae</taxon>
        <taxon>Araneomorphae</taxon>
        <taxon>Entelegynae</taxon>
        <taxon>Araneoidea</taxon>
        <taxon>Nephilidae</taxon>
        <taxon>Trichonephila</taxon>
    </lineage>
</organism>
<evidence type="ECO:0000313" key="2">
    <source>
        <dbReference type="Proteomes" id="UP000887159"/>
    </source>
</evidence>
<proteinExistence type="predicted"/>
<comment type="caution">
    <text evidence="1">The sequence shown here is derived from an EMBL/GenBank/DDBJ whole genome shotgun (WGS) entry which is preliminary data.</text>
</comment>
<dbReference type="SUPFAM" id="SSF53098">
    <property type="entry name" value="Ribonuclease H-like"/>
    <property type="match status" value="1"/>
</dbReference>
<dbReference type="GO" id="GO:0003676">
    <property type="term" value="F:nucleic acid binding"/>
    <property type="evidence" value="ECO:0007669"/>
    <property type="project" value="InterPro"/>
</dbReference>
<dbReference type="Proteomes" id="UP000887159">
    <property type="component" value="Unassembled WGS sequence"/>
</dbReference>
<sequence length="139" mass="15746">MYCKQDQRAVGSLVVRASDRKAWIRCPMPPSIGDSTSRSILHLFQQLSNWHPIHLQWVPSHVGLLGNEVADDHLAKAATSNPEDPEDHMVLTSTEIYSRAKELICRTWVVPPVYLWCFQRHPGFAISFKGSRSCQTAFS</sequence>
<keyword evidence="2" id="KW-1185">Reference proteome</keyword>